<sequence>MVAPSRASAATIRQRFGSLSKAFVLPICDAKRIPPSCPIKSFMTQLRAPDTTAASLFCPTIPTASNRVCVDSTIAADPATEAMKQKEAKPRYPGATLWGYRAGSSSAISLLGIDCKPARRMESLRQIPVVLLFVVSHIVSSPCLPVFATRSTLRKV</sequence>
<dbReference type="AlphaFoldDB" id="A0A448ZB90"/>
<keyword evidence="3" id="KW-1185">Reference proteome</keyword>
<name>A0A448ZB90_9STRA</name>
<evidence type="ECO:0000256" key="1">
    <source>
        <dbReference type="SAM" id="Phobius"/>
    </source>
</evidence>
<gene>
    <name evidence="2" type="ORF">PSNMU_V1.4_AUG-EV-PASAV3_0061440</name>
</gene>
<dbReference type="EMBL" id="CAACVS010000214">
    <property type="protein sequence ID" value="VEU39281.1"/>
    <property type="molecule type" value="Genomic_DNA"/>
</dbReference>
<keyword evidence="1" id="KW-1133">Transmembrane helix</keyword>
<keyword evidence="1" id="KW-0812">Transmembrane</keyword>
<evidence type="ECO:0000313" key="3">
    <source>
        <dbReference type="Proteomes" id="UP000291116"/>
    </source>
</evidence>
<accession>A0A448ZB90</accession>
<proteinExistence type="predicted"/>
<keyword evidence="1" id="KW-0472">Membrane</keyword>
<organism evidence="2 3">
    <name type="scientific">Pseudo-nitzschia multistriata</name>
    <dbReference type="NCBI Taxonomy" id="183589"/>
    <lineage>
        <taxon>Eukaryota</taxon>
        <taxon>Sar</taxon>
        <taxon>Stramenopiles</taxon>
        <taxon>Ochrophyta</taxon>
        <taxon>Bacillariophyta</taxon>
        <taxon>Bacillariophyceae</taxon>
        <taxon>Bacillariophycidae</taxon>
        <taxon>Bacillariales</taxon>
        <taxon>Bacillariaceae</taxon>
        <taxon>Pseudo-nitzschia</taxon>
    </lineage>
</organism>
<reference evidence="2 3" key="1">
    <citation type="submission" date="2019-01" db="EMBL/GenBank/DDBJ databases">
        <authorList>
            <person name="Ferrante I. M."/>
        </authorList>
    </citation>
    <scope>NUCLEOTIDE SEQUENCE [LARGE SCALE GENOMIC DNA]</scope>
    <source>
        <strain evidence="2 3">B856</strain>
    </source>
</reference>
<feature type="transmembrane region" description="Helical" evidence="1">
    <location>
        <begin position="129"/>
        <end position="148"/>
    </location>
</feature>
<dbReference type="Proteomes" id="UP000291116">
    <property type="component" value="Unassembled WGS sequence"/>
</dbReference>
<evidence type="ECO:0000313" key="2">
    <source>
        <dbReference type="EMBL" id="VEU39281.1"/>
    </source>
</evidence>
<protein>
    <submittedName>
        <fullName evidence="2">Uncharacterized protein</fullName>
    </submittedName>
</protein>